<name>A0A1F5KKI7_9BACT</name>
<comment type="caution">
    <text evidence="1">The sequence shown here is derived from an EMBL/GenBank/DDBJ whole genome shotgun (WGS) entry which is preliminary data.</text>
</comment>
<gene>
    <name evidence="1" type="ORF">A3D25_01180</name>
</gene>
<dbReference type="AlphaFoldDB" id="A0A1F5KKI7"/>
<organism evidence="1 2">
    <name type="scientific">Candidatus Daviesbacteria bacterium RIFCSPHIGHO2_02_FULL_43_12</name>
    <dbReference type="NCBI Taxonomy" id="1797776"/>
    <lineage>
        <taxon>Bacteria</taxon>
        <taxon>Candidatus Daviesiibacteriota</taxon>
    </lineage>
</organism>
<dbReference type="EMBL" id="MFDD01000002">
    <property type="protein sequence ID" value="OGE41131.1"/>
    <property type="molecule type" value="Genomic_DNA"/>
</dbReference>
<accession>A0A1F5KKI7</accession>
<evidence type="ECO:0000313" key="2">
    <source>
        <dbReference type="Proteomes" id="UP000177328"/>
    </source>
</evidence>
<protein>
    <submittedName>
        <fullName evidence="1">Uncharacterized protein</fullName>
    </submittedName>
</protein>
<reference evidence="1 2" key="1">
    <citation type="journal article" date="2016" name="Nat. Commun.">
        <title>Thousands of microbial genomes shed light on interconnected biogeochemical processes in an aquifer system.</title>
        <authorList>
            <person name="Anantharaman K."/>
            <person name="Brown C.T."/>
            <person name="Hug L.A."/>
            <person name="Sharon I."/>
            <person name="Castelle C.J."/>
            <person name="Probst A.J."/>
            <person name="Thomas B.C."/>
            <person name="Singh A."/>
            <person name="Wilkins M.J."/>
            <person name="Karaoz U."/>
            <person name="Brodie E.L."/>
            <person name="Williams K.H."/>
            <person name="Hubbard S.S."/>
            <person name="Banfield J.F."/>
        </authorList>
    </citation>
    <scope>NUCLEOTIDE SEQUENCE [LARGE SCALE GENOMIC DNA]</scope>
</reference>
<proteinExistence type="predicted"/>
<dbReference type="Proteomes" id="UP000177328">
    <property type="component" value="Unassembled WGS sequence"/>
</dbReference>
<evidence type="ECO:0000313" key="1">
    <source>
        <dbReference type="EMBL" id="OGE41131.1"/>
    </source>
</evidence>
<sequence length="171" mass="18469">MAIVMIEYLEGIPLEAFESGNLDMQQMIDMGLLEAKLFGMGKKDNILPRGAQRFMPGGIVPMLVNSDGTALISLQGELSTGEGVSNVPRVETTLRRDASPRVFTEGGNQSGYQIISLPQTVSFLPFIACDRRAGRLEALCFGMLSHRPGASPVQDRALRSAQGMNRALGVE</sequence>